<dbReference type="PANTHER" id="PTHR24216:SF65">
    <property type="entry name" value="PAXILLIN-LIKE PROTEIN 1"/>
    <property type="match status" value="1"/>
</dbReference>
<feature type="compositionally biased region" description="Low complexity" evidence="1">
    <location>
        <begin position="670"/>
        <end position="688"/>
    </location>
</feature>
<accession>A0ABM3K087</accession>
<feature type="compositionally biased region" description="Basic and acidic residues" evidence="1">
    <location>
        <begin position="980"/>
        <end position="991"/>
    </location>
</feature>
<feature type="region of interest" description="Disordered" evidence="1">
    <location>
        <begin position="974"/>
        <end position="1082"/>
    </location>
</feature>
<feature type="region of interest" description="Disordered" evidence="1">
    <location>
        <begin position="1542"/>
        <end position="1597"/>
    </location>
</feature>
<feature type="region of interest" description="Disordered" evidence="1">
    <location>
        <begin position="2936"/>
        <end position="2959"/>
    </location>
</feature>
<feature type="compositionally biased region" description="Basic and acidic residues" evidence="1">
    <location>
        <begin position="2030"/>
        <end position="2039"/>
    </location>
</feature>
<feature type="compositionally biased region" description="Basic and acidic residues" evidence="1">
    <location>
        <begin position="701"/>
        <end position="713"/>
    </location>
</feature>
<feature type="region of interest" description="Disordered" evidence="1">
    <location>
        <begin position="2630"/>
        <end position="2703"/>
    </location>
</feature>
<feature type="compositionally biased region" description="Polar residues" evidence="1">
    <location>
        <begin position="570"/>
        <end position="579"/>
    </location>
</feature>
<feature type="region of interest" description="Disordered" evidence="1">
    <location>
        <begin position="1147"/>
        <end position="1170"/>
    </location>
</feature>
<feature type="region of interest" description="Disordered" evidence="1">
    <location>
        <begin position="1816"/>
        <end position="1850"/>
    </location>
</feature>
<feature type="compositionally biased region" description="Basic and acidic residues" evidence="1">
    <location>
        <begin position="1679"/>
        <end position="1688"/>
    </location>
</feature>
<name>A0ABM3K087_BACDO</name>
<feature type="compositionally biased region" description="Low complexity" evidence="1">
    <location>
        <begin position="557"/>
        <end position="569"/>
    </location>
</feature>
<feature type="region of interest" description="Disordered" evidence="1">
    <location>
        <begin position="198"/>
        <end position="633"/>
    </location>
</feature>
<feature type="region of interest" description="Disordered" evidence="1">
    <location>
        <begin position="1495"/>
        <end position="1515"/>
    </location>
</feature>
<feature type="region of interest" description="Disordered" evidence="1">
    <location>
        <begin position="854"/>
        <end position="875"/>
    </location>
</feature>
<feature type="compositionally biased region" description="Polar residues" evidence="1">
    <location>
        <begin position="211"/>
        <end position="232"/>
    </location>
</feature>
<feature type="compositionally biased region" description="Acidic residues" evidence="1">
    <location>
        <begin position="1446"/>
        <end position="1459"/>
    </location>
</feature>
<feature type="compositionally biased region" description="Low complexity" evidence="1">
    <location>
        <begin position="1022"/>
        <end position="1042"/>
    </location>
</feature>
<feature type="compositionally biased region" description="Polar residues" evidence="1">
    <location>
        <begin position="1554"/>
        <end position="1570"/>
    </location>
</feature>
<feature type="compositionally biased region" description="Low complexity" evidence="1">
    <location>
        <begin position="580"/>
        <end position="603"/>
    </location>
</feature>
<gene>
    <name evidence="3 4" type="primary">LOC105232423</name>
</gene>
<feature type="compositionally biased region" description="Polar residues" evidence="1">
    <location>
        <begin position="2780"/>
        <end position="2808"/>
    </location>
</feature>
<sequence>MATTMQQSAAPANAATNPQLKRIVYSKYRELLGSYNDKANAIIETLPAYMVREDRGFHCEPNGVVTATVTAAAPTPATVASKTIISIPARSTTTTATPPSQHITATIAGTAAPAAHTNGTAPPNCAAAALLRQVAAAAAAAAAAQGERVSELYGGSAQRGYEAPACVQNAMVTKDKKPFTYTPGGIDLSQIKSERMAKRLARNAQAEGATGASQQNRPTQPQSPGSSGNAASQIGAAGMGMPFQVLPPPPPPAPTGVAGKKLNGTSAPPPPPPPSSSNTLAPPQNGGGPGSAPGSPNAQRKSPTPQRFEPPPLGFRPEIKIPPNPMAALRKVPPPVEKNTFWKDEYVRDRSKSPMVGENDRASSPNTAANGHAVSAGGGEPATVSLNNNVNNNNNNDVNEHVDGYKKPTTTTQQPELNYNSNNSTQQQYTPPQPTYSPSYQPLQQQQQQTQYNNITPPLPASSPSQQQPQQQQQSPRPEFRSVAPPQSPSVHVYTRQTDSPRAESGTPPQRATDSPFRYGGPQPQQQQQQPPQQQRAPPAISPLAQQQPTKLYTSSPTGAGTPAQPTTANNSPNSQPTAQTVPWRTQRTPTQQQQPQSQPQTTAIYNNVSPQQQQQTQPTSAYQGPKPSNVGSLYIAPLAAPTEPQAPNVVRQFQQQQQQQQARESPIRQIPQQQQQQQTPQQQQAQPLRSTVPWLSTKPKANDQPEWARPEENGNVVPSSLNRIKSPPPPQSQQQQQQVYHQQQQQQPQPQLYGYQPEQGNGFAAAAPTNFGSHGIGSTGLRLQINANPIVNNTATQQTGPRERIIPIQLEQTPTNTTSQQPNFNVSYGGITTAPSSYVVRSPNQFVDQGYNNFPPSAGTNQQPSAQRVMSPTQQLNAPRIVQQQQQYTNNNNGAGAGANRSRIIPIAMESEGTRGPISPSPIVLQKIIIPIPLFRSSIQPTITFPPSPENFDPRSSPIQSKSFRILQKITDTIDDGSGDDRKAESHVDVEPQLQRPQYARQMSAQQARPQPNVEQMRRMQIAAEPQQQQQQSQAPQAWNQGNALKSSQQHTIYNNNNDMPQPYIHPSEQQVPEPKKYTGSAIPSRSFKILQAMTTPENAAELAATDRVELNETPLKAKENQSKNILNKNCTENVNEYNEGTSEITHTHSTTHAPSTTSSSSSISSLSSDSCTYPIPKHPYPAYGYAYPYPWYPPPMPPTNGEAYPAWPYPYNMPPPPPPPSTQAQPNEQSGDAASHTPYAPHYPYYYPYYPPPPPPAHNPYAYMQPPRAQTPNEFDSQNAYHDVNASTAYPAYVPPYPYPYPVAPSYSQSTTSSRASSVLPDIIVTPSTDDMPSQVILQHHIKIEKSEPPKRNDAVVIEEVPTSDSEMRPPEFRREQREGSVIDMLSQRLANMSKVVEHNLNMSKDVEKNYAGERDKEFGEKSPTDNASPVPVGIVTLASETEVSTDSDSSSDEDSDATPKCVETNGLQAIKSVTNIQIYKNCNININEVDDEDDVTTADGESDIFDEEDNEEDVAEQLELDEYIEENDDMDYDNLSVIYEEESEMEHSSDKPNTIIQRDGSNASDATTVERDDAVEQQIEENDNNDDAEDDSTSVTVRLPLKFSFNDENVATVEVGKSQIEERRHSTSSEGKRSTAFVIAEPQHDSDNEEGAAYEYDDDCEVSVTISLSGSSRSSSMERKPDGRRVSAAYPIEELPTPEPPSPASSNENVSVSFSLNARNKFMGQTIRDDVTNNIAMFNSVTQKETIQEQVKKEIKKPDIGTRQMKEEPVAKESVTPVIPSDDLDFFATLRATKLQAQKMMETSANYWGKLKAKEEPKKEEVKEEVAAATTTEPEPEVDDIWADRNEDLPKPVPKLKLADAKDDFWSTFAAATRKTHEETQTEDVVVEKMSVNTFIKNDEATAQVQAGRKVTFGDTVDIKDKVETVDESEEVDFWAEIEKSKETKTTEKKTEFKTSTAYERKEISEIMHRSNTMKSSTKVLPTALQADLYTPPPSEQVAEESSESEEEDSDADEEEVQYEKVNVGRKLSEPKAPVEEKEDEEDFWASVEKAKAAIGTTKQYTTLDKVEAPSAKPVVEEVDFWADIEKNKNIKTTTKKSSNPNSAEAPSAQAVVEEVDFWADIEKNKNITTAKNESSTHNNVKAIPAQEVVEAVDFWTDMEKNKDNNKNVTNELSTHNNIKSSPVQEVVEEVDFWAEIENNKDNTSTAKQVSYSTTNNAVAPSTQAVVEETNYWANIENNSQTTQAPQHIYDPTLYPEEPREVDTDEEIDFWAEIEAKNQDTDDVNFYKSASFWANRERHNSVDETPYSKVLPKPFPANLPDEPTVNVGLWAALEAAKGVEPEYIDPVVEEEKVLAAQFNEIPMEEETPDKAENVEDINKSSSDIWEVASLHEPVVANVWEPTVETNELSKPYQDLEQWIHNNDINETTEPVAEERTKIERVEEPDEANVKRNNYRKAMAFFTTSIDEQKEVNAEKKTRKGRSSNRNSLVGTENANVIEKESIENAVNNYYKETLEQSTVRGKSVGPDSFCTENSLQQTINQTRGKSVGAEITCNTLNTEVLTEPNATEVYTERNKTPTNFEQTLPEVYVEPIVERKRLPNGLPDLGLKKEEVKISVRDRISAFETGAVESPTTAKKTDDSKTHSLSVESCTPRGTLSRNSSQRSESEIEEDDSGVTDMNKPLSETDTESESFPELRKMSSYQRAATHSRLFKLLQDDNDPLEDEKLSKELADEYHFKPSRRKIVHNVSITRRQNPKALADAETMTQRRERLSLPLRKNTSIDADNPSTPNSPASPIMGQPSSNTSDKLVNELVQSLLLKRDSSHLRQMPMEKLQAAAKRVLEEELDSLENTSVETTPALTPNDIKNDKSYADYYDTWSHANGSGVDGMPPKAYRAMQDVPRRSPWSVRCPRVLSSKTINRDLARVTESPEIFARNSKSPDCLSQSREGSVSRWRKV</sequence>
<feature type="region of interest" description="Disordered" evidence="1">
    <location>
        <begin position="1619"/>
        <end position="1712"/>
    </location>
</feature>
<proteinExistence type="predicted"/>
<feature type="compositionally biased region" description="Polar residues" evidence="1">
    <location>
        <begin position="2646"/>
        <end position="2666"/>
    </location>
</feature>
<feature type="compositionally biased region" description="Acidic residues" evidence="1">
    <location>
        <begin position="1650"/>
        <end position="1664"/>
    </location>
</feature>
<feature type="region of interest" description="Disordered" evidence="1">
    <location>
        <begin position="1970"/>
        <end position="2045"/>
    </location>
</feature>
<feature type="compositionally biased region" description="Low complexity" evidence="1">
    <location>
        <begin position="418"/>
        <end position="452"/>
    </location>
</feature>
<keyword evidence="2" id="KW-1185">Reference proteome</keyword>
<organism evidence="2 3">
    <name type="scientific">Bactrocera dorsalis</name>
    <name type="common">Oriental fruit fly</name>
    <name type="synonym">Dacus dorsalis</name>
    <dbReference type="NCBI Taxonomy" id="27457"/>
    <lineage>
        <taxon>Eukaryota</taxon>
        <taxon>Metazoa</taxon>
        <taxon>Ecdysozoa</taxon>
        <taxon>Arthropoda</taxon>
        <taxon>Hexapoda</taxon>
        <taxon>Insecta</taxon>
        <taxon>Pterygota</taxon>
        <taxon>Neoptera</taxon>
        <taxon>Endopterygota</taxon>
        <taxon>Diptera</taxon>
        <taxon>Brachycera</taxon>
        <taxon>Muscomorpha</taxon>
        <taxon>Tephritoidea</taxon>
        <taxon>Tephritidae</taxon>
        <taxon>Bactrocera</taxon>
        <taxon>Bactrocera</taxon>
    </lineage>
</organism>
<dbReference type="PANTHER" id="PTHR24216">
    <property type="entry name" value="PAXILLIN-RELATED"/>
    <property type="match status" value="1"/>
</dbReference>
<feature type="compositionally biased region" description="Low complexity" evidence="1">
    <location>
        <begin position="733"/>
        <end position="760"/>
    </location>
</feature>
<feature type="compositionally biased region" description="Pro residues" evidence="1">
    <location>
        <begin position="308"/>
        <end position="325"/>
    </location>
</feature>
<dbReference type="RefSeq" id="XP_049314881.1">
    <property type="nucleotide sequence ID" value="XM_049458924.1"/>
</dbReference>
<dbReference type="GeneID" id="105232423"/>
<dbReference type="Proteomes" id="UP001652620">
    <property type="component" value="Chromosome 1"/>
</dbReference>
<feature type="compositionally biased region" description="Low complexity" evidence="1">
    <location>
        <begin position="387"/>
        <end position="397"/>
    </location>
</feature>
<feature type="region of interest" description="Disordered" evidence="1">
    <location>
        <begin position="1414"/>
        <end position="1463"/>
    </location>
</feature>
<feature type="compositionally biased region" description="Low complexity" evidence="1">
    <location>
        <begin position="1666"/>
        <end position="1678"/>
    </location>
</feature>
<feature type="region of interest" description="Disordered" evidence="1">
    <location>
        <begin position="650"/>
        <end position="769"/>
    </location>
</feature>
<feature type="region of interest" description="Disordered" evidence="1">
    <location>
        <begin position="2755"/>
        <end position="2808"/>
    </location>
</feature>
<feature type="compositionally biased region" description="Acidic residues" evidence="1">
    <location>
        <begin position="1578"/>
        <end position="1595"/>
    </location>
</feature>
<feature type="compositionally biased region" description="Low complexity" evidence="1">
    <location>
        <begin position="522"/>
        <end position="535"/>
    </location>
</feature>
<feature type="region of interest" description="Disordered" evidence="1">
    <location>
        <begin position="1218"/>
        <end position="1237"/>
    </location>
</feature>
<feature type="compositionally biased region" description="Low complexity" evidence="1">
    <location>
        <begin position="1149"/>
        <end position="1170"/>
    </location>
</feature>
<evidence type="ECO:0000313" key="2">
    <source>
        <dbReference type="Proteomes" id="UP001652620"/>
    </source>
</evidence>
<feature type="compositionally biased region" description="Basic and acidic residues" evidence="1">
    <location>
        <begin position="1622"/>
        <end position="1636"/>
    </location>
</feature>
<dbReference type="RefSeq" id="XP_049314883.1">
    <property type="nucleotide sequence ID" value="XM_049458926.1"/>
</dbReference>
<feature type="compositionally biased region" description="Basic and acidic residues" evidence="1">
    <location>
        <begin position="1816"/>
        <end position="1829"/>
    </location>
</feature>
<feature type="compositionally biased region" description="Polar residues" evidence="1">
    <location>
        <begin position="2938"/>
        <end position="2951"/>
    </location>
</feature>
<feature type="compositionally biased region" description="Low complexity" evidence="1">
    <location>
        <begin position="610"/>
        <end position="621"/>
    </location>
</feature>
<feature type="compositionally biased region" description="Polar residues" evidence="1">
    <location>
        <begin position="1973"/>
        <end position="1983"/>
    </location>
</feature>
<feature type="compositionally biased region" description="Acidic residues" evidence="1">
    <location>
        <begin position="2001"/>
        <end position="2020"/>
    </location>
</feature>
<feature type="compositionally biased region" description="Polar residues" evidence="1">
    <location>
        <begin position="408"/>
        <end position="417"/>
    </location>
</feature>
<evidence type="ECO:0000313" key="3">
    <source>
        <dbReference type="RefSeq" id="XP_049314881.1"/>
    </source>
</evidence>
<reference evidence="2 3" key="1">
    <citation type="submission" date="2025-05" db="UniProtKB">
        <authorList>
            <consortium name="RefSeq"/>
        </authorList>
    </citation>
    <scope>NUCLEOTIDE SEQUENCE [LARGE SCALE GENOMIC DNA]</scope>
    <source>
        <tissue evidence="3 4">Adult</tissue>
    </source>
</reference>
<evidence type="ECO:0000313" key="4">
    <source>
        <dbReference type="RefSeq" id="XP_049314883.1"/>
    </source>
</evidence>
<feature type="compositionally biased region" description="Basic and acidic residues" evidence="1">
    <location>
        <begin position="1749"/>
        <end position="1774"/>
    </location>
</feature>
<protein>
    <submittedName>
        <fullName evidence="3 4">Uncharacterized protein LOC105232423 isoform X1</fullName>
    </submittedName>
</protein>
<feature type="compositionally biased region" description="Polar residues" evidence="1">
    <location>
        <begin position="1224"/>
        <end position="1234"/>
    </location>
</feature>
<feature type="compositionally biased region" description="Basic and acidic residues" evidence="1">
    <location>
        <begin position="1414"/>
        <end position="1426"/>
    </location>
</feature>
<feature type="compositionally biased region" description="Low complexity" evidence="1">
    <location>
        <begin position="462"/>
        <end position="477"/>
    </location>
</feature>
<feature type="compositionally biased region" description="Pro residues" evidence="1">
    <location>
        <begin position="245"/>
        <end position="254"/>
    </location>
</feature>
<evidence type="ECO:0000256" key="1">
    <source>
        <dbReference type="SAM" id="MobiDB-lite"/>
    </source>
</evidence>
<feature type="compositionally biased region" description="Low complexity" evidence="1">
    <location>
        <begin position="653"/>
        <end position="662"/>
    </location>
</feature>
<feature type="region of interest" description="Disordered" evidence="1">
    <location>
        <begin position="1749"/>
        <end position="1779"/>
    </location>
</feature>
<feature type="compositionally biased region" description="Polar residues" evidence="1">
    <location>
        <begin position="1002"/>
        <end position="1015"/>
    </location>
</feature>
<feature type="compositionally biased region" description="Basic and acidic residues" evidence="1">
    <location>
        <begin position="340"/>
        <end position="352"/>
    </location>
</feature>
<feature type="compositionally biased region" description="Polar residues" evidence="1">
    <location>
        <begin position="544"/>
        <end position="556"/>
    </location>
</feature>
<feature type="compositionally biased region" description="Polar residues" evidence="1">
    <location>
        <begin position="1043"/>
        <end position="1061"/>
    </location>
</feature>